<accession>A0A221W8F4</accession>
<dbReference type="InterPro" id="IPR010147">
    <property type="entry name" value="CRISPR-assoc_prot_CasD"/>
</dbReference>
<reference evidence="2 3" key="1">
    <citation type="submission" date="2017-07" db="EMBL/GenBank/DDBJ databases">
        <title>Complete genome sequence of Actinoalloteichus hoggarensis DSM 45943, type strain of Actinoalloteichus hoggarensis.</title>
        <authorList>
            <person name="Ruckert C."/>
            <person name="Nouioui I."/>
            <person name="Willmese J."/>
            <person name="van Wezel G."/>
            <person name="Klenk H.-P."/>
            <person name="Kalinowski J."/>
            <person name="Zotchev S.B."/>
        </authorList>
    </citation>
    <scope>NUCLEOTIDE SEQUENCE [LARGE SCALE GENOMIC DNA]</scope>
    <source>
        <strain evidence="2 3">DSM 45943</strain>
    </source>
</reference>
<dbReference type="NCBIfam" id="TIGR02593">
    <property type="entry name" value="CRISPR_cas5"/>
    <property type="match status" value="1"/>
</dbReference>
<dbReference type="Gene3D" id="3.30.70.2660">
    <property type="match status" value="1"/>
</dbReference>
<dbReference type="InterPro" id="IPR013422">
    <property type="entry name" value="CRISPR-assoc_prot_Cas5_N"/>
</dbReference>
<dbReference type="GO" id="GO:0051607">
    <property type="term" value="P:defense response to virus"/>
    <property type="evidence" value="ECO:0007669"/>
    <property type="project" value="InterPro"/>
</dbReference>
<evidence type="ECO:0000256" key="1">
    <source>
        <dbReference type="SAM" id="MobiDB-lite"/>
    </source>
</evidence>
<dbReference type="Proteomes" id="UP000204221">
    <property type="component" value="Chromosome"/>
</dbReference>
<feature type="region of interest" description="Disordered" evidence="1">
    <location>
        <begin position="202"/>
        <end position="249"/>
    </location>
</feature>
<organism evidence="2 3">
    <name type="scientific">Actinoalloteichus hoggarensis</name>
    <dbReference type="NCBI Taxonomy" id="1470176"/>
    <lineage>
        <taxon>Bacteria</taxon>
        <taxon>Bacillati</taxon>
        <taxon>Actinomycetota</taxon>
        <taxon>Actinomycetes</taxon>
        <taxon>Pseudonocardiales</taxon>
        <taxon>Pseudonocardiaceae</taxon>
        <taxon>Actinoalloteichus</taxon>
    </lineage>
</organism>
<gene>
    <name evidence="2" type="primary">casD2</name>
    <name evidence="2" type="ORF">AHOG_20045</name>
</gene>
<dbReference type="KEGG" id="ahg:AHOG_20045"/>
<evidence type="ECO:0000313" key="3">
    <source>
        <dbReference type="Proteomes" id="UP000204221"/>
    </source>
</evidence>
<dbReference type="NCBIfam" id="TIGR01868">
    <property type="entry name" value="casD_Cas5e"/>
    <property type="match status" value="1"/>
</dbReference>
<dbReference type="GO" id="GO:0043571">
    <property type="term" value="P:maintenance of CRISPR repeat elements"/>
    <property type="evidence" value="ECO:0007669"/>
    <property type="project" value="InterPro"/>
</dbReference>
<proteinExistence type="predicted"/>
<protein>
    <submittedName>
        <fullName evidence="2">CRISPR system Cascade subunit CasD</fullName>
    </submittedName>
</protein>
<evidence type="ECO:0000313" key="2">
    <source>
        <dbReference type="EMBL" id="ASO21627.1"/>
    </source>
</evidence>
<dbReference type="RefSeq" id="WP_093942731.1">
    <property type="nucleotide sequence ID" value="NZ_CP022521.1"/>
</dbReference>
<feature type="compositionally biased region" description="Basic and acidic residues" evidence="1">
    <location>
        <begin position="240"/>
        <end position="249"/>
    </location>
</feature>
<dbReference type="Pfam" id="PF09704">
    <property type="entry name" value="Cas_Cas5d"/>
    <property type="match status" value="1"/>
</dbReference>
<keyword evidence="3" id="KW-1185">Reference proteome</keyword>
<dbReference type="InterPro" id="IPR021124">
    <property type="entry name" value="CRISPR-assoc_prot_Cas5"/>
</dbReference>
<dbReference type="CDD" id="cd09756">
    <property type="entry name" value="Cas5_I-E"/>
    <property type="match status" value="1"/>
</dbReference>
<dbReference type="EMBL" id="CP022521">
    <property type="protein sequence ID" value="ASO21627.1"/>
    <property type="molecule type" value="Genomic_DNA"/>
</dbReference>
<name>A0A221W8F4_9PSEU</name>
<dbReference type="OrthoDB" id="3189549at2"/>
<sequence length="287" mass="31162">MTSSSTPGPAAGLLLHLTGPLQSWGEHSHFTERDTARVPTRSGVVGLLAAALGRARTEPISDLAALRITIRVDRPGVLLRDLHTVGGDQRQKSNKHTVTTAEGGKRPRDAATLLSHRYYLADAAFTVAVTALTDEDALLTRCAHALREPAWPLYLGRRSCPPSLPLFLGLFPDPLCHLVNLPLARPQPSDEEEQVHVDAHADTPLDGLPVGRDDEDQPAGVQVPDEPVGDIGDDPISFDPGDRRYRSRDRYTRRLRLPATQCAGLGVDYLTAVTHYLEAHPGTKASR</sequence>
<dbReference type="AlphaFoldDB" id="A0A221W8F4"/>
<dbReference type="GO" id="GO:0003723">
    <property type="term" value="F:RNA binding"/>
    <property type="evidence" value="ECO:0007669"/>
    <property type="project" value="InterPro"/>
</dbReference>